<feature type="binding site" evidence="14">
    <location>
        <position position="75"/>
    </location>
    <ligand>
        <name>Na(+)</name>
        <dbReference type="ChEBI" id="CHEBI:29101"/>
        <note>structural</note>
    </ligand>
</feature>
<dbReference type="HAMAP" id="MF_00454">
    <property type="entry name" value="FluC"/>
    <property type="match status" value="1"/>
</dbReference>
<name>A0ABS4KPZ9_9CLOT</name>
<comment type="catalytic activity">
    <reaction evidence="12">
        <text>fluoride(in) = fluoride(out)</text>
        <dbReference type="Rhea" id="RHEA:76159"/>
        <dbReference type="ChEBI" id="CHEBI:17051"/>
    </reaction>
    <physiologicalReaction direction="left-to-right" evidence="12">
        <dbReference type="Rhea" id="RHEA:76160"/>
    </physiologicalReaction>
</comment>
<sequence length="140" mass="15697">MKKYIYISIGGFVGAILRFVIENINLYDYTGIIPIKTLVINISGSFLLAFISTIFLNILNRHLNIQLMLCTGFLGAFTTFSTLCKETSLIFSNGHFSLAIFYALMSLVLGLLFSLFGVLVGNFSIKKIKDNFRKQGFDNN</sequence>
<evidence type="ECO:0000313" key="16">
    <source>
        <dbReference type="Proteomes" id="UP001519307"/>
    </source>
</evidence>
<protein>
    <recommendedName>
        <fullName evidence="14">Fluoride-specific ion channel FluC</fullName>
    </recommendedName>
</protein>
<evidence type="ECO:0000256" key="14">
    <source>
        <dbReference type="HAMAP-Rule" id="MF_00454"/>
    </source>
</evidence>
<proteinExistence type="inferred from homology"/>
<dbReference type="Pfam" id="PF02537">
    <property type="entry name" value="CRCB"/>
    <property type="match status" value="1"/>
</dbReference>
<keyword evidence="8 14" id="KW-0406">Ion transport</keyword>
<evidence type="ECO:0000256" key="1">
    <source>
        <dbReference type="ARBA" id="ARBA00004651"/>
    </source>
</evidence>
<keyword evidence="4 14" id="KW-0812">Transmembrane</keyword>
<reference evidence="15 16" key="1">
    <citation type="submission" date="2021-03" db="EMBL/GenBank/DDBJ databases">
        <title>Genomic Encyclopedia of Type Strains, Phase IV (KMG-IV): sequencing the most valuable type-strain genomes for metagenomic binning, comparative biology and taxonomic classification.</title>
        <authorList>
            <person name="Goeker M."/>
        </authorList>
    </citation>
    <scope>NUCLEOTIDE SEQUENCE [LARGE SCALE GENOMIC DNA]</scope>
    <source>
        <strain evidence="15 16">DSM 28783</strain>
    </source>
</reference>
<accession>A0ABS4KPZ9</accession>
<feature type="transmembrane region" description="Helical" evidence="14">
    <location>
        <begin position="63"/>
        <end position="80"/>
    </location>
</feature>
<evidence type="ECO:0000256" key="9">
    <source>
        <dbReference type="ARBA" id="ARBA00023136"/>
    </source>
</evidence>
<evidence type="ECO:0000256" key="6">
    <source>
        <dbReference type="ARBA" id="ARBA00022989"/>
    </source>
</evidence>
<keyword evidence="2 14" id="KW-0813">Transport</keyword>
<feature type="binding site" evidence="14">
    <location>
        <position position="78"/>
    </location>
    <ligand>
        <name>Na(+)</name>
        <dbReference type="ChEBI" id="CHEBI:29101"/>
        <note>structural</note>
    </ligand>
</feature>
<comment type="similarity">
    <text evidence="11 14">Belongs to the fluoride channel Fluc/FEX (TC 1.A.43) family.</text>
</comment>
<evidence type="ECO:0000256" key="10">
    <source>
        <dbReference type="ARBA" id="ARBA00023303"/>
    </source>
</evidence>
<evidence type="ECO:0000256" key="5">
    <source>
        <dbReference type="ARBA" id="ARBA00022723"/>
    </source>
</evidence>
<evidence type="ECO:0000256" key="8">
    <source>
        <dbReference type="ARBA" id="ARBA00023065"/>
    </source>
</evidence>
<keyword evidence="16" id="KW-1185">Reference proteome</keyword>
<evidence type="ECO:0000256" key="11">
    <source>
        <dbReference type="ARBA" id="ARBA00035120"/>
    </source>
</evidence>
<feature type="transmembrane region" description="Helical" evidence="14">
    <location>
        <begin position="33"/>
        <end position="56"/>
    </location>
</feature>
<keyword evidence="5 14" id="KW-0479">Metal-binding</keyword>
<keyword evidence="6 14" id="KW-1133">Transmembrane helix</keyword>
<evidence type="ECO:0000313" key="15">
    <source>
        <dbReference type="EMBL" id="MBP2032116.1"/>
    </source>
</evidence>
<dbReference type="PANTHER" id="PTHR28259">
    <property type="entry name" value="FLUORIDE EXPORT PROTEIN 1-RELATED"/>
    <property type="match status" value="1"/>
</dbReference>
<keyword evidence="3 14" id="KW-1003">Cell membrane</keyword>
<keyword evidence="7 14" id="KW-0915">Sodium</keyword>
<gene>
    <name evidence="14" type="primary">fluC</name>
    <name evidence="14" type="synonym">crcB</name>
    <name evidence="15" type="ORF">J2Z42_000781</name>
</gene>
<evidence type="ECO:0000256" key="13">
    <source>
        <dbReference type="ARBA" id="ARBA00049940"/>
    </source>
</evidence>
<dbReference type="Proteomes" id="UP001519307">
    <property type="component" value="Unassembled WGS sequence"/>
</dbReference>
<comment type="caution">
    <text evidence="15">The sequence shown here is derived from an EMBL/GenBank/DDBJ whole genome shotgun (WGS) entry which is preliminary data.</text>
</comment>
<organism evidence="15 16">
    <name type="scientific">Clostridium algifaecis</name>
    <dbReference type="NCBI Taxonomy" id="1472040"/>
    <lineage>
        <taxon>Bacteria</taxon>
        <taxon>Bacillati</taxon>
        <taxon>Bacillota</taxon>
        <taxon>Clostridia</taxon>
        <taxon>Eubacteriales</taxon>
        <taxon>Clostridiaceae</taxon>
        <taxon>Clostridium</taxon>
    </lineage>
</organism>
<dbReference type="RefSeq" id="WP_209701032.1">
    <property type="nucleotide sequence ID" value="NZ_JAGGLM010000002.1"/>
</dbReference>
<feature type="transmembrane region" description="Helical" evidence="14">
    <location>
        <begin position="5"/>
        <end position="21"/>
    </location>
</feature>
<dbReference type="EMBL" id="JAGGLM010000002">
    <property type="protein sequence ID" value="MBP2032116.1"/>
    <property type="molecule type" value="Genomic_DNA"/>
</dbReference>
<keyword evidence="9 14" id="KW-0472">Membrane</keyword>
<evidence type="ECO:0000256" key="12">
    <source>
        <dbReference type="ARBA" id="ARBA00035585"/>
    </source>
</evidence>
<comment type="activity regulation">
    <text evidence="14">Na(+) is not transported, but it plays an essential structural role and its presence is essential for fluoride channel function.</text>
</comment>
<comment type="function">
    <text evidence="13 14">Fluoride-specific ion channel. Important for reducing fluoride concentration in the cell, thus reducing its toxicity.</text>
</comment>
<evidence type="ECO:0000256" key="3">
    <source>
        <dbReference type="ARBA" id="ARBA00022475"/>
    </source>
</evidence>
<dbReference type="PANTHER" id="PTHR28259:SF16">
    <property type="entry name" value="FLUORIDE-SPECIFIC ION CHANNEL FLUC 2"/>
    <property type="match status" value="1"/>
</dbReference>
<keyword evidence="10 14" id="KW-0407">Ion channel</keyword>
<evidence type="ECO:0000256" key="2">
    <source>
        <dbReference type="ARBA" id="ARBA00022448"/>
    </source>
</evidence>
<feature type="transmembrane region" description="Helical" evidence="14">
    <location>
        <begin position="100"/>
        <end position="125"/>
    </location>
</feature>
<dbReference type="InterPro" id="IPR003691">
    <property type="entry name" value="FluC"/>
</dbReference>
<evidence type="ECO:0000256" key="4">
    <source>
        <dbReference type="ARBA" id="ARBA00022692"/>
    </source>
</evidence>
<evidence type="ECO:0000256" key="7">
    <source>
        <dbReference type="ARBA" id="ARBA00023053"/>
    </source>
</evidence>
<comment type="subcellular location">
    <subcellularLocation>
        <location evidence="1 14">Cell membrane</location>
        <topology evidence="1 14">Multi-pass membrane protein</topology>
    </subcellularLocation>
</comment>